<evidence type="ECO:0000256" key="2">
    <source>
        <dbReference type="ARBA" id="ARBA00010989"/>
    </source>
</evidence>
<dbReference type="GO" id="GO:0008115">
    <property type="term" value="F:sarcosine oxidase activity"/>
    <property type="evidence" value="ECO:0007669"/>
    <property type="project" value="TreeGrafter"/>
</dbReference>
<dbReference type="EMBL" id="ML119059">
    <property type="protein sequence ID" value="ROT36655.1"/>
    <property type="molecule type" value="Genomic_DNA"/>
</dbReference>
<accession>A0A3N2PQ79</accession>
<name>A0A3N2PQ79_SODAK</name>
<dbReference type="InterPro" id="IPR036188">
    <property type="entry name" value="FAD/NAD-bd_sf"/>
</dbReference>
<dbReference type="PANTHER" id="PTHR10961">
    <property type="entry name" value="PEROXISOMAL SARCOSINE OXIDASE"/>
    <property type="match status" value="1"/>
</dbReference>
<dbReference type="Proteomes" id="UP000272025">
    <property type="component" value="Unassembled WGS sequence"/>
</dbReference>
<organism evidence="7 8">
    <name type="scientific">Sodiomyces alkalinus (strain CBS 110278 / VKM F-3762 / F11)</name>
    <name type="common">Alkaliphilic filamentous fungus</name>
    <dbReference type="NCBI Taxonomy" id="1314773"/>
    <lineage>
        <taxon>Eukaryota</taxon>
        <taxon>Fungi</taxon>
        <taxon>Dikarya</taxon>
        <taxon>Ascomycota</taxon>
        <taxon>Pezizomycotina</taxon>
        <taxon>Sordariomycetes</taxon>
        <taxon>Hypocreomycetidae</taxon>
        <taxon>Glomerellales</taxon>
        <taxon>Plectosphaerellaceae</taxon>
        <taxon>Sodiomyces</taxon>
    </lineage>
</organism>
<evidence type="ECO:0000313" key="7">
    <source>
        <dbReference type="EMBL" id="ROT36655.1"/>
    </source>
</evidence>
<evidence type="ECO:0000256" key="3">
    <source>
        <dbReference type="ARBA" id="ARBA00022630"/>
    </source>
</evidence>
<keyword evidence="5" id="KW-0560">Oxidoreductase</keyword>
<dbReference type="GO" id="GO:0050660">
    <property type="term" value="F:flavin adenine dinucleotide binding"/>
    <property type="evidence" value="ECO:0007669"/>
    <property type="project" value="InterPro"/>
</dbReference>
<dbReference type="RefSeq" id="XP_028464461.1">
    <property type="nucleotide sequence ID" value="XM_028607360.1"/>
</dbReference>
<evidence type="ECO:0000259" key="6">
    <source>
        <dbReference type="Pfam" id="PF01266"/>
    </source>
</evidence>
<evidence type="ECO:0000256" key="5">
    <source>
        <dbReference type="ARBA" id="ARBA00023002"/>
    </source>
</evidence>
<dbReference type="Pfam" id="PF01266">
    <property type="entry name" value="DAO"/>
    <property type="match status" value="1"/>
</dbReference>
<dbReference type="Gene3D" id="3.30.9.10">
    <property type="entry name" value="D-Amino Acid Oxidase, subunit A, domain 2"/>
    <property type="match status" value="1"/>
</dbReference>
<dbReference type="SUPFAM" id="SSF51905">
    <property type="entry name" value="FAD/NAD(P)-binding domain"/>
    <property type="match status" value="1"/>
</dbReference>
<evidence type="ECO:0000256" key="4">
    <source>
        <dbReference type="ARBA" id="ARBA00022827"/>
    </source>
</evidence>
<dbReference type="Gene3D" id="3.50.50.60">
    <property type="entry name" value="FAD/NAD(P)-binding domain"/>
    <property type="match status" value="1"/>
</dbReference>
<evidence type="ECO:0000256" key="1">
    <source>
        <dbReference type="ARBA" id="ARBA00001974"/>
    </source>
</evidence>
<proteinExistence type="inferred from homology"/>
<keyword evidence="8" id="KW-1185">Reference proteome</keyword>
<dbReference type="STRING" id="1314773.A0A3N2PQ79"/>
<protein>
    <submittedName>
        <fullName evidence="7">FAD dependent oxidoreductase</fullName>
    </submittedName>
</protein>
<dbReference type="GO" id="GO:0050031">
    <property type="term" value="F:L-pipecolate oxidase activity"/>
    <property type="evidence" value="ECO:0007669"/>
    <property type="project" value="TreeGrafter"/>
</dbReference>
<sequence length="494" mass="53668">MDPSSPPSSILIIGSGVFGLSTAFELTRRPFFARTSITVLDRSPDNGVFPSSDASSIDSSRIIRPDYADPAYASLAAKAHEYWRQQVDDELGGQGRYTESGMILLADSPSTAQADPKTGLGAKQVEEKKKSALEYVRESWDNVRALAAQEASGLSAEKIRELPNATAVMEAMGTDPTIAAVNRPGDWGYLNGTSGWADAEKSMAWFFNKVRQTGRVNFVHGTATALTRTGDRVTGARLDSGRHLEADLVIVATGAWTGALVDLAGQAIATGQALAYMDITPEEQAALCRRPVILNLSTGLFVIPPAVCQLKVARHSYGYINPQPTSPDVLPTRPGARLPANSTSLPRTLLSDPNLRIPSEGEADLRRAIRAMVPLKELHNRPFVKTRLCWYTDTSTGDFLIDYHPGWKGLFVATAGSGHGFKFLPVIGELIVDCLKGRRPAEFDEKWKWKGNDAKEDVQQLDKHIVTEDGSRGGRPGLILAEELAKDNSLKPRM</sequence>
<gene>
    <name evidence="7" type="ORF">SODALDRAFT_224910</name>
</gene>
<comment type="similarity">
    <text evidence="2">Belongs to the MSOX/MTOX family.</text>
</comment>
<dbReference type="GO" id="GO:0004657">
    <property type="term" value="F:proline dehydrogenase activity"/>
    <property type="evidence" value="ECO:0007669"/>
    <property type="project" value="TreeGrafter"/>
</dbReference>
<dbReference type="GeneID" id="39575838"/>
<feature type="domain" description="FAD dependent oxidoreductase" evidence="6">
    <location>
        <begin position="10"/>
        <end position="433"/>
    </location>
</feature>
<reference evidence="7 8" key="1">
    <citation type="journal article" date="2018" name="Mol. Ecol.">
        <title>The obligate alkalophilic soda-lake fungus Sodiomyces alkalinus has shifted to a protein diet.</title>
        <authorList>
            <person name="Grum-Grzhimaylo A.A."/>
            <person name="Falkoski D.L."/>
            <person name="van den Heuvel J."/>
            <person name="Valero-Jimenez C.A."/>
            <person name="Min B."/>
            <person name="Choi I.G."/>
            <person name="Lipzen A."/>
            <person name="Daum C.G."/>
            <person name="Aanen D.K."/>
            <person name="Tsang A."/>
            <person name="Henrissat B."/>
            <person name="Bilanenko E.N."/>
            <person name="de Vries R.P."/>
            <person name="van Kan J.A.L."/>
            <person name="Grigoriev I.V."/>
            <person name="Debets A.J.M."/>
        </authorList>
    </citation>
    <scope>NUCLEOTIDE SEQUENCE [LARGE SCALE GENOMIC DNA]</scope>
    <source>
        <strain evidence="7 8">F11</strain>
    </source>
</reference>
<dbReference type="InterPro" id="IPR006076">
    <property type="entry name" value="FAD-dep_OxRdtase"/>
</dbReference>
<evidence type="ECO:0000313" key="8">
    <source>
        <dbReference type="Proteomes" id="UP000272025"/>
    </source>
</evidence>
<dbReference type="AlphaFoldDB" id="A0A3N2PQ79"/>
<comment type="cofactor">
    <cofactor evidence="1">
        <name>FAD</name>
        <dbReference type="ChEBI" id="CHEBI:57692"/>
    </cofactor>
</comment>
<dbReference type="InterPro" id="IPR045170">
    <property type="entry name" value="MTOX"/>
</dbReference>
<dbReference type="PANTHER" id="PTHR10961:SF46">
    <property type="entry name" value="PEROXISOMAL SARCOSINE OXIDASE"/>
    <property type="match status" value="1"/>
</dbReference>
<dbReference type="OrthoDB" id="2219495at2759"/>
<keyword evidence="4" id="KW-0274">FAD</keyword>
<keyword evidence="3" id="KW-0285">Flavoprotein</keyword>